<sequence length="91" mass="10398">MGSFRLTKNLKLLQNNPAVRSSPLAHPGLSQWLERSSIQDGLGLASERYVELAEHKLCRVTQFDVRQSYPPRERREALVSSRARGCFPLLY</sequence>
<evidence type="ECO:0000313" key="2">
    <source>
        <dbReference type="Proteomes" id="UP000316199"/>
    </source>
</evidence>
<comment type="caution">
    <text evidence="1">The sequence shown here is derived from an EMBL/GenBank/DDBJ whole genome shotgun (WGS) entry which is preliminary data.</text>
</comment>
<evidence type="ECO:0000313" key="1">
    <source>
        <dbReference type="EMBL" id="RZO76988.1"/>
    </source>
</evidence>
<gene>
    <name evidence="1" type="ORF">EVA68_02915</name>
</gene>
<dbReference type="AlphaFoldDB" id="A0A520S3E1"/>
<dbReference type="EMBL" id="SHAG01000006">
    <property type="protein sequence ID" value="RZO76988.1"/>
    <property type="molecule type" value="Genomic_DNA"/>
</dbReference>
<name>A0A520S3E1_9GAMM</name>
<accession>A0A520S3E1</accession>
<organism evidence="1 2">
    <name type="scientific">OM182 bacterium</name>
    <dbReference type="NCBI Taxonomy" id="2510334"/>
    <lineage>
        <taxon>Bacteria</taxon>
        <taxon>Pseudomonadati</taxon>
        <taxon>Pseudomonadota</taxon>
        <taxon>Gammaproteobacteria</taxon>
        <taxon>OMG group</taxon>
        <taxon>OM182 clade</taxon>
    </lineage>
</organism>
<proteinExistence type="predicted"/>
<dbReference type="Proteomes" id="UP000316199">
    <property type="component" value="Unassembled WGS sequence"/>
</dbReference>
<reference evidence="1 2" key="1">
    <citation type="submission" date="2019-02" db="EMBL/GenBank/DDBJ databases">
        <title>Prokaryotic population dynamics and viral predation in marine succession experiment using metagenomics: the confinement effect.</title>
        <authorList>
            <person name="Haro-Moreno J.M."/>
            <person name="Rodriguez-Valera F."/>
            <person name="Lopez-Perez M."/>
        </authorList>
    </citation>
    <scope>NUCLEOTIDE SEQUENCE [LARGE SCALE GENOMIC DNA]</scope>
    <source>
        <strain evidence="1">MED-G157</strain>
    </source>
</reference>
<protein>
    <submittedName>
        <fullName evidence="1">Uncharacterized protein</fullName>
    </submittedName>
</protein>